<dbReference type="RefSeq" id="WP_107030505.1">
    <property type="nucleotide sequence ID" value="NZ_JAQDCP010000010.1"/>
</dbReference>
<evidence type="ECO:0008006" key="4">
    <source>
        <dbReference type="Google" id="ProtNLM"/>
    </source>
</evidence>
<keyword evidence="1" id="KW-0812">Transmembrane</keyword>
<protein>
    <recommendedName>
        <fullName evidence="4">DUF4367 domain-containing protein</fullName>
    </recommendedName>
</protein>
<reference evidence="2 3" key="1">
    <citation type="journal article" date="2019" name="Int. J. Syst. Evol. Microbiol.">
        <title>Faecalibacillus intestinalis gen. nov., sp. nov. and Faecalibacillus faecis sp. nov., isolated from human faeces.</title>
        <authorList>
            <person name="Seo B."/>
            <person name="Jeon K."/>
            <person name="Baek I."/>
            <person name="Lee Y.M."/>
            <person name="Baek K."/>
            <person name="Ko G."/>
        </authorList>
    </citation>
    <scope>NUCLEOTIDE SEQUENCE [LARGE SCALE GENOMIC DNA]</scope>
    <source>
        <strain evidence="2 3">SNUG30099</strain>
    </source>
</reference>
<dbReference type="PANTHER" id="PTHR37507">
    <property type="entry name" value="SPORULATION PROTEIN YDCC"/>
    <property type="match status" value="1"/>
</dbReference>
<comment type="caution">
    <text evidence="2">The sequence shown here is derived from an EMBL/GenBank/DDBJ whole genome shotgun (WGS) entry which is preliminary data.</text>
</comment>
<gene>
    <name evidence="2" type="ORF">C7U54_12425</name>
</gene>
<dbReference type="PANTHER" id="PTHR37507:SF2">
    <property type="entry name" value="SPORULATION PROTEIN YDCC"/>
    <property type="match status" value="1"/>
</dbReference>
<keyword evidence="1" id="KW-0472">Membrane</keyword>
<accession>A0A2T3FPM0</accession>
<dbReference type="AlphaFoldDB" id="A0A2T3FPM0"/>
<evidence type="ECO:0000256" key="1">
    <source>
        <dbReference type="SAM" id="Phobius"/>
    </source>
</evidence>
<keyword evidence="1" id="KW-1133">Transmembrane helix</keyword>
<proteinExistence type="predicted"/>
<feature type="transmembrane region" description="Helical" evidence="1">
    <location>
        <begin position="6"/>
        <end position="24"/>
    </location>
</feature>
<name>A0A2T3FPM0_9FIRM</name>
<keyword evidence="3" id="KW-1185">Reference proteome</keyword>
<dbReference type="InterPro" id="IPR029046">
    <property type="entry name" value="LolA/LolB/LppX"/>
</dbReference>
<organism evidence="2 3">
    <name type="scientific">Faecalibacillus intestinalis</name>
    <dbReference type="NCBI Taxonomy" id="1982626"/>
    <lineage>
        <taxon>Bacteria</taxon>
        <taxon>Bacillati</taxon>
        <taxon>Bacillota</taxon>
        <taxon>Erysipelotrichia</taxon>
        <taxon>Erysipelotrichales</taxon>
        <taxon>Coprobacillaceae</taxon>
        <taxon>Faecalibacillus</taxon>
    </lineage>
</organism>
<dbReference type="InterPro" id="IPR052944">
    <property type="entry name" value="Sporulation_related"/>
</dbReference>
<sequence>MKKLYIVIIGLVICAIGIVVFFKFKNNSLDETLKEAKSMSSYQLICDMEMTQNDELKSYEVKVDYLKKDKQKYYRVELYDKSLNQSQIIIKNKKGVYVLTPTLNQMFKFQSDWPENSPKPYIYHYLIQLLENNKVKKIEKGYQVEAKVKYPNDTRIVKQEVIFDKKLKPLIVLCLDQDEAEIVTCKVNEFHKNKNFTEKHFNQNQALKESKKDVKTSANNDVLYPVSLLGAKLESETVSSIEGDKNHILKFSGDKSFTMVETQVNAQQVMQFSNDEVIDLIDGFAYYQPGKLSMMYHGMMCSLYSQDLTKEEMLSVMTSMQTSSTK</sequence>
<dbReference type="EMBL" id="PYLQ01000023">
    <property type="protein sequence ID" value="PST37230.1"/>
    <property type="molecule type" value="Genomic_DNA"/>
</dbReference>
<dbReference type="Proteomes" id="UP000240974">
    <property type="component" value="Unassembled WGS sequence"/>
</dbReference>
<evidence type="ECO:0000313" key="3">
    <source>
        <dbReference type="Proteomes" id="UP000240974"/>
    </source>
</evidence>
<evidence type="ECO:0000313" key="2">
    <source>
        <dbReference type="EMBL" id="PST37230.1"/>
    </source>
</evidence>
<dbReference type="SUPFAM" id="SSF89392">
    <property type="entry name" value="Prokaryotic lipoproteins and lipoprotein localization factors"/>
    <property type="match status" value="1"/>
</dbReference>